<dbReference type="PANTHER" id="PTHR10339:SF27">
    <property type="entry name" value="NAD(P)(+)--ARGININE ADP-RIBOSYLTRANSFERASE"/>
    <property type="match status" value="1"/>
</dbReference>
<evidence type="ECO:0000256" key="7">
    <source>
        <dbReference type="ARBA" id="ARBA00023027"/>
    </source>
</evidence>
<sequence>MALNSVDDQFEGCTKEMADLVKTKLLETELHNSDQFKKAWQEGKTKAKKPQDNLKMDHSIAIYVYADNIFSVFNEASRNDKESYINKSYKWYFLHFLLTEAIQILKTKQKKCFFTYRGVNKKFNENVQNTEVRFGSFASSSLNKEVAEIFSAGKSCFEIKTCYGAKVADYSRIPDEEEVLIPPYEKFKVTAVKTKSVDKDKIKHWSEK</sequence>
<dbReference type="Pfam" id="PF01129">
    <property type="entry name" value="ART"/>
    <property type="match status" value="1"/>
</dbReference>
<evidence type="ECO:0000256" key="8">
    <source>
        <dbReference type="ARBA" id="ARBA00023157"/>
    </source>
</evidence>
<keyword evidence="12" id="KW-1185">Reference proteome</keyword>
<evidence type="ECO:0000256" key="6">
    <source>
        <dbReference type="ARBA" id="ARBA00022857"/>
    </source>
</evidence>
<dbReference type="GO" id="GO:0106274">
    <property type="term" value="F:NAD+-protein-arginine ADP-ribosyltransferase activity"/>
    <property type="evidence" value="ECO:0007669"/>
    <property type="project" value="UniProtKB-EC"/>
</dbReference>
<evidence type="ECO:0000256" key="4">
    <source>
        <dbReference type="ARBA" id="ARBA00022695"/>
    </source>
</evidence>
<evidence type="ECO:0000256" key="10">
    <source>
        <dbReference type="RuleBase" id="RU361228"/>
    </source>
</evidence>
<organism evidence="11 12">
    <name type="scientific">Culter alburnus</name>
    <name type="common">Topmouth culter</name>
    <dbReference type="NCBI Taxonomy" id="194366"/>
    <lineage>
        <taxon>Eukaryota</taxon>
        <taxon>Metazoa</taxon>
        <taxon>Chordata</taxon>
        <taxon>Craniata</taxon>
        <taxon>Vertebrata</taxon>
        <taxon>Euteleostomi</taxon>
        <taxon>Actinopterygii</taxon>
        <taxon>Neopterygii</taxon>
        <taxon>Teleostei</taxon>
        <taxon>Ostariophysi</taxon>
        <taxon>Cypriniformes</taxon>
        <taxon>Xenocyprididae</taxon>
        <taxon>Xenocypridinae</taxon>
        <taxon>Culter</taxon>
    </lineage>
</organism>
<evidence type="ECO:0000256" key="2">
    <source>
        <dbReference type="ARBA" id="ARBA00022676"/>
    </source>
</evidence>
<dbReference type="Proteomes" id="UP001479290">
    <property type="component" value="Unassembled WGS sequence"/>
</dbReference>
<dbReference type="GO" id="GO:0003950">
    <property type="term" value="F:NAD+ poly-ADP-ribosyltransferase activity"/>
    <property type="evidence" value="ECO:0007669"/>
    <property type="project" value="TreeGrafter"/>
</dbReference>
<comment type="catalytic activity">
    <reaction evidence="9 10">
        <text>L-arginyl-[protein] + NAD(+) = N(omega)-(ADP-D-ribosyl)-L-arginyl-[protein] + nicotinamide + H(+)</text>
        <dbReference type="Rhea" id="RHEA:19149"/>
        <dbReference type="Rhea" id="RHEA-COMP:10532"/>
        <dbReference type="Rhea" id="RHEA-COMP:15087"/>
        <dbReference type="ChEBI" id="CHEBI:15378"/>
        <dbReference type="ChEBI" id="CHEBI:17154"/>
        <dbReference type="ChEBI" id="CHEBI:29965"/>
        <dbReference type="ChEBI" id="CHEBI:57540"/>
        <dbReference type="ChEBI" id="CHEBI:142554"/>
        <dbReference type="EC" id="2.4.2.31"/>
    </reaction>
</comment>
<dbReference type="FunFam" id="3.90.176.10:FF:000001">
    <property type="entry name" value="NAD(P)(+)--arginine ADP-ribosyltransferase"/>
    <property type="match status" value="1"/>
</dbReference>
<dbReference type="Gene3D" id="3.90.176.10">
    <property type="entry name" value="Toxin ADP-ribosyltransferase, Chain A, domain 1"/>
    <property type="match status" value="1"/>
</dbReference>
<keyword evidence="6 10" id="KW-0521">NADP</keyword>
<keyword evidence="5" id="KW-0732">Signal</keyword>
<dbReference type="PROSITE" id="PS51996">
    <property type="entry name" value="TR_MART"/>
    <property type="match status" value="1"/>
</dbReference>
<evidence type="ECO:0000313" key="12">
    <source>
        <dbReference type="Proteomes" id="UP001479290"/>
    </source>
</evidence>
<dbReference type="PRINTS" id="PR00970">
    <property type="entry name" value="RIBTRNSFRASE"/>
</dbReference>
<dbReference type="EC" id="2.4.2.31" evidence="10"/>
<dbReference type="EMBL" id="JAWDJR010000003">
    <property type="protein sequence ID" value="KAK9978787.1"/>
    <property type="molecule type" value="Genomic_DNA"/>
</dbReference>
<evidence type="ECO:0000256" key="3">
    <source>
        <dbReference type="ARBA" id="ARBA00022679"/>
    </source>
</evidence>
<accession>A0AAW2B191</accession>
<protein>
    <recommendedName>
        <fullName evidence="10">NAD(P)(+)--arginine ADP-ribosyltransferase</fullName>
        <ecNumber evidence="10">2.4.2.31</ecNumber>
    </recommendedName>
    <alternativeName>
        <fullName evidence="10">Mono(ADP-ribosyl)transferase</fullName>
    </alternativeName>
</protein>
<keyword evidence="7 10" id="KW-0520">NAD</keyword>
<dbReference type="GO" id="GO:0016779">
    <property type="term" value="F:nucleotidyltransferase activity"/>
    <property type="evidence" value="ECO:0007669"/>
    <property type="project" value="UniProtKB-KW"/>
</dbReference>
<dbReference type="InterPro" id="IPR050999">
    <property type="entry name" value="ADP-ribosyltransferase_ARG"/>
</dbReference>
<keyword evidence="4" id="KW-0548">Nucleotidyltransferase</keyword>
<keyword evidence="8" id="KW-1015">Disulfide bond</keyword>
<evidence type="ECO:0000256" key="9">
    <source>
        <dbReference type="ARBA" id="ARBA00047597"/>
    </source>
</evidence>
<gene>
    <name evidence="11" type="ORF">ABG768_020526</name>
</gene>
<evidence type="ECO:0000313" key="11">
    <source>
        <dbReference type="EMBL" id="KAK9978787.1"/>
    </source>
</evidence>
<evidence type="ECO:0000256" key="5">
    <source>
        <dbReference type="ARBA" id="ARBA00022729"/>
    </source>
</evidence>
<dbReference type="AlphaFoldDB" id="A0AAW2B191"/>
<dbReference type="PANTHER" id="PTHR10339">
    <property type="entry name" value="ADP-RIBOSYLTRANSFERASE"/>
    <property type="match status" value="1"/>
</dbReference>
<comment type="similarity">
    <text evidence="1 10">Belongs to the Arg-specific ADP-ribosyltransferase family.</text>
</comment>
<dbReference type="SUPFAM" id="SSF56399">
    <property type="entry name" value="ADP-ribosylation"/>
    <property type="match status" value="1"/>
</dbReference>
<proteinExistence type="inferred from homology"/>
<name>A0AAW2B191_CULAL</name>
<comment type="caution">
    <text evidence="11">The sequence shown here is derived from an EMBL/GenBank/DDBJ whole genome shotgun (WGS) entry which is preliminary data.</text>
</comment>
<dbReference type="InterPro" id="IPR000768">
    <property type="entry name" value="ART"/>
</dbReference>
<evidence type="ECO:0000256" key="1">
    <source>
        <dbReference type="ARBA" id="ARBA00009558"/>
    </source>
</evidence>
<keyword evidence="2 10" id="KW-0328">Glycosyltransferase</keyword>
<reference evidence="11 12" key="1">
    <citation type="submission" date="2024-05" db="EMBL/GenBank/DDBJ databases">
        <title>A high-quality chromosomal-level genome assembly of Topmouth culter (Culter alburnus).</title>
        <authorList>
            <person name="Zhao H."/>
        </authorList>
    </citation>
    <scope>NUCLEOTIDE SEQUENCE [LARGE SCALE GENOMIC DNA]</scope>
    <source>
        <strain evidence="11">CATC2023</strain>
        <tissue evidence="11">Muscle</tissue>
    </source>
</reference>
<keyword evidence="3 10" id="KW-0808">Transferase</keyword>